<evidence type="ECO:0000256" key="2">
    <source>
        <dbReference type="SAM" id="Phobius"/>
    </source>
</evidence>
<dbReference type="EMBL" id="MAEI02000001">
    <property type="protein sequence ID" value="MEO1783203.1"/>
    <property type="molecule type" value="Genomic_DNA"/>
</dbReference>
<keyword evidence="2" id="KW-0812">Transmembrane</keyword>
<evidence type="ECO:0000313" key="3">
    <source>
        <dbReference type="EMBL" id="MEO1783203.1"/>
    </source>
</evidence>
<feature type="transmembrane region" description="Helical" evidence="2">
    <location>
        <begin position="35"/>
        <end position="55"/>
    </location>
</feature>
<feature type="compositionally biased region" description="Low complexity" evidence="1">
    <location>
        <begin position="339"/>
        <end position="358"/>
    </location>
</feature>
<feature type="transmembrane region" description="Helical" evidence="2">
    <location>
        <begin position="6"/>
        <end position="23"/>
    </location>
</feature>
<evidence type="ECO:0000313" key="4">
    <source>
        <dbReference type="Proteomes" id="UP001429357"/>
    </source>
</evidence>
<keyword evidence="2" id="KW-1133">Transmembrane helix</keyword>
<name>A0ABV0F8D8_9ENTE</name>
<reference evidence="3" key="2">
    <citation type="submission" date="2024-02" db="EMBL/GenBank/DDBJ databases">
        <title>The Genome Sequence of Enterococcus diestrammenae JM9A.</title>
        <authorList>
            <person name="Earl A."/>
            <person name="Manson A."/>
            <person name="Gilmore M."/>
            <person name="Sanders J."/>
            <person name="Shea T."/>
            <person name="Howe W."/>
            <person name="Livny J."/>
            <person name="Cuomo C."/>
            <person name="Neafsey D."/>
            <person name="Birren B."/>
        </authorList>
    </citation>
    <scope>NUCLEOTIDE SEQUENCE</scope>
    <source>
        <strain evidence="3">JM9A</strain>
    </source>
</reference>
<comment type="caution">
    <text evidence="3">The sequence shown here is derived from an EMBL/GenBank/DDBJ whole genome shotgun (WGS) entry which is preliminary data.</text>
</comment>
<keyword evidence="4" id="KW-1185">Reference proteome</keyword>
<keyword evidence="2" id="KW-0472">Membrane</keyword>
<sequence>MVFWEVLIVLGFVLLVVSGWRLWRAFRQKKPKKPVLLIAVGSLLLMAAGGSQVPVEAAYLKISPQQLETDPTGNCHLEGTTNSEAELFIDGEEISHEGTFTYDIQLVDDGTKELVIKSVFRGEETVKTIEITPSTGYLAHLESQAEKERLKLADTALATAEKEPSQDHFDVAFTQIQALSQSYPELEQRLEDVADYLEILGSLEELEQEPTREGLVAIQTQVAASPLAKDALTKRVAACEKQVHEQEKNTKLVAAAKEKIKHAETTLANDDYQSALEALTTLPTKQPTLEKRLQNLHHAIEEKQAAEKAQADAEKKSAQEKEAQEKATQEKAAEEQRQQEIQAAQEQEQIQQQAQDQQTTQEAAVGQTVMVTPTGSKYHTHKCGNGNFTPATLEEALARNLTPCSKCF</sequence>
<feature type="compositionally biased region" description="Basic and acidic residues" evidence="1">
    <location>
        <begin position="303"/>
        <end position="338"/>
    </location>
</feature>
<evidence type="ECO:0000256" key="1">
    <source>
        <dbReference type="SAM" id="MobiDB-lite"/>
    </source>
</evidence>
<dbReference type="RefSeq" id="WP_161870113.1">
    <property type="nucleotide sequence ID" value="NZ_MAEI02000001.1"/>
</dbReference>
<gene>
    <name evidence="3" type="ORF">BAU18_002822</name>
</gene>
<protein>
    <recommendedName>
        <fullName evidence="5">Serine protease</fullName>
    </recommendedName>
</protein>
<feature type="region of interest" description="Disordered" evidence="1">
    <location>
        <begin position="303"/>
        <end position="358"/>
    </location>
</feature>
<organism evidence="3 4">
    <name type="scientific">Enterococcus diestrammenae</name>
    <dbReference type="NCBI Taxonomy" id="1155073"/>
    <lineage>
        <taxon>Bacteria</taxon>
        <taxon>Bacillati</taxon>
        <taxon>Bacillota</taxon>
        <taxon>Bacilli</taxon>
        <taxon>Lactobacillales</taxon>
        <taxon>Enterococcaceae</taxon>
        <taxon>Enterococcus</taxon>
    </lineage>
</organism>
<proteinExistence type="predicted"/>
<dbReference type="Proteomes" id="UP001429357">
    <property type="component" value="Unassembled WGS sequence"/>
</dbReference>
<reference evidence="3" key="1">
    <citation type="submission" date="2016-06" db="EMBL/GenBank/DDBJ databases">
        <authorList>
            <person name="Van Tyne D."/>
        </authorList>
    </citation>
    <scope>NUCLEOTIDE SEQUENCE</scope>
    <source>
        <strain evidence="3">JM9A</strain>
    </source>
</reference>
<evidence type="ECO:0008006" key="5">
    <source>
        <dbReference type="Google" id="ProtNLM"/>
    </source>
</evidence>
<accession>A0ABV0F8D8</accession>